<name>A0A5J4PNJ5_9EUKA</name>
<gene>
    <name evidence="1" type="ORF">EZS28_056311</name>
</gene>
<dbReference type="OrthoDB" id="420169at2759"/>
<dbReference type="Proteomes" id="UP000324800">
    <property type="component" value="Unassembled WGS sequence"/>
</dbReference>
<organism evidence="1 2">
    <name type="scientific">Streblomastix strix</name>
    <dbReference type="NCBI Taxonomy" id="222440"/>
    <lineage>
        <taxon>Eukaryota</taxon>
        <taxon>Metamonada</taxon>
        <taxon>Preaxostyla</taxon>
        <taxon>Oxymonadida</taxon>
        <taxon>Streblomastigidae</taxon>
        <taxon>Streblomastix</taxon>
    </lineage>
</organism>
<dbReference type="EMBL" id="SNRW01049750">
    <property type="protein sequence ID" value="KAA6310451.1"/>
    <property type="molecule type" value="Genomic_DNA"/>
</dbReference>
<comment type="caution">
    <text evidence="1">The sequence shown here is derived from an EMBL/GenBank/DDBJ whole genome shotgun (WGS) entry which is preliminary data.</text>
</comment>
<sequence>MIPDRLTSRTQNWDLINGSRFVKTGAQLNWPSEEALQELEEIQTYREFNGSTAQIQEYHKQLEKEIQDGRVIQTQNVKIYNPTFLVPKSNGKK</sequence>
<protein>
    <submittedName>
        <fullName evidence="1">Uncharacterized protein</fullName>
    </submittedName>
</protein>
<dbReference type="AlphaFoldDB" id="A0A5J4PNJ5"/>
<evidence type="ECO:0000313" key="2">
    <source>
        <dbReference type="Proteomes" id="UP000324800"/>
    </source>
</evidence>
<evidence type="ECO:0000313" key="1">
    <source>
        <dbReference type="EMBL" id="KAA6310451.1"/>
    </source>
</evidence>
<accession>A0A5J4PNJ5</accession>
<proteinExistence type="predicted"/>
<reference evidence="1 2" key="1">
    <citation type="submission" date="2019-03" db="EMBL/GenBank/DDBJ databases">
        <title>Single cell metagenomics reveals metabolic interactions within the superorganism composed of flagellate Streblomastix strix and complex community of Bacteroidetes bacteria on its surface.</title>
        <authorList>
            <person name="Treitli S.C."/>
            <person name="Kolisko M."/>
            <person name="Husnik F."/>
            <person name="Keeling P."/>
            <person name="Hampl V."/>
        </authorList>
    </citation>
    <scope>NUCLEOTIDE SEQUENCE [LARGE SCALE GENOMIC DNA]</scope>
    <source>
        <strain evidence="1">ST1C</strain>
    </source>
</reference>